<gene>
    <name evidence="1" type="primary">60</name>
    <name evidence="1" type="ORF">SEA_STORMAGEDDON_60</name>
</gene>
<proteinExistence type="predicted"/>
<evidence type="ECO:0000313" key="1">
    <source>
        <dbReference type="EMBL" id="QGJ94923.1"/>
    </source>
</evidence>
<reference evidence="1 2" key="1">
    <citation type="submission" date="2019-10" db="EMBL/GenBank/DDBJ databases">
        <authorList>
            <person name="Garlena R.A."/>
            <person name="Russell D.A."/>
            <person name="Pope W.H."/>
            <person name="Jacobs-Sera D."/>
            <person name="Hatfull G.F."/>
        </authorList>
    </citation>
    <scope>NUCLEOTIDE SEQUENCE [LARGE SCALE GENOMIC DNA]</scope>
</reference>
<dbReference type="Pfam" id="PF25186">
    <property type="entry name" value="Tad4"/>
    <property type="match status" value="1"/>
</dbReference>
<dbReference type="KEGG" id="vg:64766769"/>
<accession>A0A649VTN5</accession>
<dbReference type="EMBL" id="MN586040">
    <property type="protein sequence ID" value="QGJ94923.1"/>
    <property type="molecule type" value="Genomic_DNA"/>
</dbReference>
<keyword evidence="2" id="KW-1185">Reference proteome</keyword>
<protein>
    <submittedName>
        <fullName evidence="1">Uncharacterized protein</fullName>
    </submittedName>
</protein>
<sequence length="134" mass="15327">MKIREDKAALWSLQCKEFEGDETGRQFLTYLTLWCDAAEAIIERDHHLESVRPVRDCFLEAMDVPEHQLGKVDGTFMGPMLMYIISAWEYGEALADELSVIELRVVASAVDQQREHLQQLAEQRSNESEPAVDS</sequence>
<evidence type="ECO:0000313" key="2">
    <source>
        <dbReference type="Proteomes" id="UP000423065"/>
    </source>
</evidence>
<organism evidence="1 2">
    <name type="scientific">Gordonia phage Stormageddon</name>
    <dbReference type="NCBI Taxonomy" id="2656541"/>
    <lineage>
        <taxon>Viruses</taxon>
        <taxon>Duplodnaviria</taxon>
        <taxon>Heunggongvirae</taxon>
        <taxon>Uroviricota</taxon>
        <taxon>Caudoviricetes</taxon>
        <taxon>Stormageddonvirus</taxon>
        <taxon>Stormageddonvirus Stormageddon</taxon>
    </lineage>
</organism>
<dbReference type="RefSeq" id="YP_010059536.1">
    <property type="nucleotide sequence ID" value="NC_054726.1"/>
</dbReference>
<dbReference type="InterPro" id="IPR057385">
    <property type="entry name" value="Tad4-like"/>
</dbReference>
<dbReference type="GeneID" id="64766769"/>
<dbReference type="Proteomes" id="UP000423065">
    <property type="component" value="Segment"/>
</dbReference>
<name>A0A649VTN5_9CAUD</name>